<dbReference type="Pfam" id="PF00571">
    <property type="entry name" value="CBS"/>
    <property type="match status" value="2"/>
</dbReference>
<protein>
    <submittedName>
        <fullName evidence="5">CBS domain-containing protein</fullName>
    </submittedName>
</protein>
<evidence type="ECO:0000313" key="5">
    <source>
        <dbReference type="EMBL" id="MDT7043738.1"/>
    </source>
</evidence>
<gene>
    <name evidence="5" type="ORF">PPG34_15395</name>
</gene>
<evidence type="ECO:0000256" key="3">
    <source>
        <dbReference type="SAM" id="MobiDB-lite"/>
    </source>
</evidence>
<dbReference type="InterPro" id="IPR051257">
    <property type="entry name" value="Diverse_CBS-Domain"/>
</dbReference>
<dbReference type="Proteomes" id="UP001250932">
    <property type="component" value="Unassembled WGS sequence"/>
</dbReference>
<dbReference type="PANTHER" id="PTHR43080">
    <property type="entry name" value="CBS DOMAIN-CONTAINING PROTEIN CBSX3, MITOCHONDRIAL"/>
    <property type="match status" value="1"/>
</dbReference>
<organism evidence="5 6">
    <name type="scientific">Candidatus Nitronereus thalassa</name>
    <dbReference type="NCBI Taxonomy" id="3020898"/>
    <lineage>
        <taxon>Bacteria</taxon>
        <taxon>Pseudomonadati</taxon>
        <taxon>Nitrospirota</taxon>
        <taxon>Nitrospiria</taxon>
        <taxon>Nitrospirales</taxon>
        <taxon>Nitrospiraceae</taxon>
        <taxon>Candidatus Nitronereus</taxon>
    </lineage>
</organism>
<dbReference type="RefSeq" id="WP_313834331.1">
    <property type="nucleotide sequence ID" value="NZ_JAQOUE010000002.1"/>
</dbReference>
<evidence type="ECO:0000313" key="6">
    <source>
        <dbReference type="Proteomes" id="UP001250932"/>
    </source>
</evidence>
<evidence type="ECO:0000256" key="1">
    <source>
        <dbReference type="ARBA" id="ARBA00023122"/>
    </source>
</evidence>
<reference evidence="5 6" key="1">
    <citation type="journal article" date="2023" name="ISME J.">
        <title>Cultivation and genomic characterization of novel and ubiquitous marine nitrite-oxidizing bacteria from the Nitrospirales.</title>
        <authorList>
            <person name="Mueller A.J."/>
            <person name="Daebeler A."/>
            <person name="Herbold C.W."/>
            <person name="Kirkegaard R.H."/>
            <person name="Daims H."/>
        </authorList>
    </citation>
    <scope>NUCLEOTIDE SEQUENCE [LARGE SCALE GENOMIC DNA]</scope>
    <source>
        <strain evidence="5 6">EB</strain>
    </source>
</reference>
<dbReference type="PANTHER" id="PTHR43080:SF2">
    <property type="entry name" value="CBS DOMAIN-CONTAINING PROTEIN"/>
    <property type="match status" value="1"/>
</dbReference>
<feature type="region of interest" description="Disordered" evidence="3">
    <location>
        <begin position="132"/>
        <end position="156"/>
    </location>
</feature>
<evidence type="ECO:0000259" key="4">
    <source>
        <dbReference type="PROSITE" id="PS51371"/>
    </source>
</evidence>
<keyword evidence="1 2" id="KW-0129">CBS domain</keyword>
<accession>A0ABU3KBR3</accession>
<dbReference type="SMART" id="SM00116">
    <property type="entry name" value="CBS"/>
    <property type="match status" value="2"/>
</dbReference>
<dbReference type="EMBL" id="JAQOUE010000002">
    <property type="protein sequence ID" value="MDT7043738.1"/>
    <property type="molecule type" value="Genomic_DNA"/>
</dbReference>
<evidence type="ECO:0000256" key="2">
    <source>
        <dbReference type="PROSITE-ProRule" id="PRU00703"/>
    </source>
</evidence>
<proteinExistence type="predicted"/>
<keyword evidence="6" id="KW-1185">Reference proteome</keyword>
<dbReference type="Gene3D" id="3.10.580.10">
    <property type="entry name" value="CBS-domain"/>
    <property type="match status" value="1"/>
</dbReference>
<feature type="domain" description="CBS" evidence="4">
    <location>
        <begin position="7"/>
        <end position="63"/>
    </location>
</feature>
<dbReference type="CDD" id="cd04622">
    <property type="entry name" value="CBS_pair_HRP1_like"/>
    <property type="match status" value="1"/>
</dbReference>
<dbReference type="InterPro" id="IPR000644">
    <property type="entry name" value="CBS_dom"/>
</dbReference>
<feature type="domain" description="CBS" evidence="4">
    <location>
        <begin position="72"/>
        <end position="129"/>
    </location>
</feature>
<dbReference type="InterPro" id="IPR046342">
    <property type="entry name" value="CBS_dom_sf"/>
</dbReference>
<dbReference type="SUPFAM" id="SSF54631">
    <property type="entry name" value="CBS-domain pair"/>
    <property type="match status" value="1"/>
</dbReference>
<comment type="caution">
    <text evidence="5">The sequence shown here is derived from an EMBL/GenBank/DDBJ whole genome shotgun (WGS) entry which is preliminary data.</text>
</comment>
<name>A0ABU3KBR3_9BACT</name>
<sequence length="156" mass="17409">MVVSDIMTVGAMTIEADDSITQAAQKLEKHGVGLLPVLDNQQLIGAISDRDIVVRVVSQKYAPQSCQVRHFMSPQVAVCFEDQKVEEAAHLMKQEQIRRLFVLNKDQKLVGMLSLGDLAYRDQHGQVAKDALKGISEPPRPIQQRMTSSSHNHEHN</sequence>
<dbReference type="PROSITE" id="PS51371">
    <property type="entry name" value="CBS"/>
    <property type="match status" value="2"/>
</dbReference>